<evidence type="ECO:0000313" key="10">
    <source>
        <dbReference type="Proteomes" id="UP000215223"/>
    </source>
</evidence>
<feature type="transmembrane region" description="Helical" evidence="7">
    <location>
        <begin position="234"/>
        <end position="255"/>
    </location>
</feature>
<evidence type="ECO:0000256" key="2">
    <source>
        <dbReference type="ARBA" id="ARBA00006162"/>
    </source>
</evidence>
<protein>
    <submittedName>
        <fullName evidence="9">Type VII secretion integral membrane protein EccD</fullName>
    </submittedName>
</protein>
<feature type="transmembrane region" description="Helical" evidence="7">
    <location>
        <begin position="179"/>
        <end position="201"/>
    </location>
</feature>
<evidence type="ECO:0000256" key="5">
    <source>
        <dbReference type="ARBA" id="ARBA00022989"/>
    </source>
</evidence>
<dbReference type="InterPro" id="IPR006707">
    <property type="entry name" value="T7SS_EccD"/>
</dbReference>
<evidence type="ECO:0000256" key="7">
    <source>
        <dbReference type="SAM" id="Phobius"/>
    </source>
</evidence>
<gene>
    <name evidence="9" type="primary">eccD</name>
    <name evidence="9" type="ORF">CFP71_20495</name>
</gene>
<comment type="similarity">
    <text evidence="2">Belongs to the EccD/Snm4 family.</text>
</comment>
<keyword evidence="10" id="KW-1185">Reference proteome</keyword>
<keyword evidence="6 7" id="KW-0472">Membrane</keyword>
<dbReference type="NCBIfam" id="TIGR03920">
    <property type="entry name" value="T7SS_EccD"/>
    <property type="match status" value="1"/>
</dbReference>
<feature type="transmembrane region" description="Helical" evidence="7">
    <location>
        <begin position="374"/>
        <end position="395"/>
    </location>
</feature>
<dbReference type="RefSeq" id="WP_093935482.1">
    <property type="nucleotide sequence ID" value="NZ_NMQT01000072.1"/>
</dbReference>
<dbReference type="InterPro" id="IPR024962">
    <property type="entry name" value="YukD-like"/>
</dbReference>
<dbReference type="Pfam" id="PF08817">
    <property type="entry name" value="YukD"/>
    <property type="match status" value="1"/>
</dbReference>
<evidence type="ECO:0000256" key="3">
    <source>
        <dbReference type="ARBA" id="ARBA00022475"/>
    </source>
</evidence>
<feature type="transmembrane region" description="Helical" evidence="7">
    <location>
        <begin position="401"/>
        <end position="419"/>
    </location>
</feature>
<sequence>MEEQTQQRTTSSVRLRFVLGQRTAELALPAEVPLADLLPAILLQFGAETIEEGAEHEGWVLQRLGEEPLDEDRSPGQLNLLDGESIYLAPRADQLAAIDYDDLVDGVGDRVREHPGKLTPTGVRRMFEAGALVLLLSGLYLLPGAGAPAVQAQFVGGSAILLLLVSALVARGSGSSRAAIILVGGGVCYAVLSAWLIVGVLAPTAPLMVQITAAGAGGLIALTVGLVAVADAALLFAGGIIFCLTLAIAGLFGSIAPVSAAQAAGVGLAASLVMGVFVGPTAFRLSGLSLPMLPTGADELSEDIDPVPFETVVDRGAAVVGYSTALHAGLGLAQVVLMLLLVAEADTWSMVLALVAAVLLALRSRHPSGTIARWSMLVPAAVAVGADVTHVAAGLSPTGRLLLVVPLVLLGTGLLLVAAERLPGLRLRPYWGRAAEIFETITAVAILPILLQVLHVYAAVRTMVS</sequence>
<organism evidence="9 10">
    <name type="scientific">Amycolatopsis thailandensis</name>
    <dbReference type="NCBI Taxonomy" id="589330"/>
    <lineage>
        <taxon>Bacteria</taxon>
        <taxon>Bacillati</taxon>
        <taxon>Actinomycetota</taxon>
        <taxon>Actinomycetes</taxon>
        <taxon>Pseudonocardiales</taxon>
        <taxon>Pseudonocardiaceae</taxon>
        <taxon>Amycolatopsis</taxon>
    </lineage>
</organism>
<dbReference type="EMBL" id="NMQT01000072">
    <property type="protein sequence ID" value="OXM54013.1"/>
    <property type="molecule type" value="Genomic_DNA"/>
</dbReference>
<keyword evidence="4 7" id="KW-0812">Transmembrane</keyword>
<dbReference type="InterPro" id="IPR044049">
    <property type="entry name" value="EccD_transm"/>
</dbReference>
<dbReference type="AlphaFoldDB" id="A0A229S506"/>
<name>A0A229S506_9PSEU</name>
<dbReference type="OrthoDB" id="4775372at2"/>
<evidence type="ECO:0000313" key="9">
    <source>
        <dbReference type="EMBL" id="OXM54013.1"/>
    </source>
</evidence>
<accession>A0A229S506</accession>
<feature type="domain" description="EccD-like transmembrane" evidence="8">
    <location>
        <begin position="124"/>
        <end position="463"/>
    </location>
</feature>
<evidence type="ECO:0000256" key="4">
    <source>
        <dbReference type="ARBA" id="ARBA00022692"/>
    </source>
</evidence>
<feature type="transmembrane region" description="Helical" evidence="7">
    <location>
        <begin position="149"/>
        <end position="170"/>
    </location>
</feature>
<reference evidence="9 10" key="1">
    <citation type="submission" date="2017-07" db="EMBL/GenBank/DDBJ databases">
        <title>Amycolatopsis thailandensis Genome sequencing and assembly.</title>
        <authorList>
            <person name="Kaur N."/>
            <person name="Mayilraj S."/>
        </authorList>
    </citation>
    <scope>NUCLEOTIDE SEQUENCE [LARGE SCALE GENOMIC DNA]</scope>
    <source>
        <strain evidence="9 10">JCM 16380</strain>
    </source>
</reference>
<keyword evidence="5 7" id="KW-1133">Transmembrane helix</keyword>
<dbReference type="GO" id="GO:0005886">
    <property type="term" value="C:plasma membrane"/>
    <property type="evidence" value="ECO:0007669"/>
    <property type="project" value="UniProtKB-SubCell"/>
</dbReference>
<evidence type="ECO:0000259" key="8">
    <source>
        <dbReference type="Pfam" id="PF19053"/>
    </source>
</evidence>
<proteinExistence type="inferred from homology"/>
<comment type="subcellular location">
    <subcellularLocation>
        <location evidence="1">Cell membrane</location>
        <topology evidence="1">Multi-pass membrane protein</topology>
    </subcellularLocation>
</comment>
<feature type="transmembrane region" description="Helical" evidence="7">
    <location>
        <begin position="440"/>
        <end position="460"/>
    </location>
</feature>
<feature type="transmembrane region" description="Helical" evidence="7">
    <location>
        <begin position="126"/>
        <end position="143"/>
    </location>
</feature>
<dbReference type="Gene3D" id="3.10.20.90">
    <property type="entry name" value="Phosphatidylinositol 3-kinase Catalytic Subunit, Chain A, domain 1"/>
    <property type="match status" value="1"/>
</dbReference>
<feature type="transmembrane region" description="Helical" evidence="7">
    <location>
        <begin position="319"/>
        <end position="341"/>
    </location>
</feature>
<comment type="caution">
    <text evidence="9">The sequence shown here is derived from an EMBL/GenBank/DDBJ whole genome shotgun (WGS) entry which is preliminary data.</text>
</comment>
<dbReference type="Pfam" id="PF19053">
    <property type="entry name" value="EccD"/>
    <property type="match status" value="1"/>
</dbReference>
<feature type="transmembrane region" description="Helical" evidence="7">
    <location>
        <begin position="207"/>
        <end position="227"/>
    </location>
</feature>
<feature type="transmembrane region" description="Helical" evidence="7">
    <location>
        <begin position="347"/>
        <end position="362"/>
    </location>
</feature>
<evidence type="ECO:0000256" key="6">
    <source>
        <dbReference type="ARBA" id="ARBA00023136"/>
    </source>
</evidence>
<dbReference type="Proteomes" id="UP000215223">
    <property type="component" value="Unassembled WGS sequence"/>
</dbReference>
<evidence type="ECO:0000256" key="1">
    <source>
        <dbReference type="ARBA" id="ARBA00004651"/>
    </source>
</evidence>
<feature type="transmembrane region" description="Helical" evidence="7">
    <location>
        <begin position="261"/>
        <end position="283"/>
    </location>
</feature>
<keyword evidence="3" id="KW-1003">Cell membrane</keyword>